<comment type="caution">
    <text evidence="2">The sequence shown here is derived from an EMBL/GenBank/DDBJ whole genome shotgun (WGS) entry which is preliminary data.</text>
</comment>
<reference evidence="2" key="1">
    <citation type="journal article" date="2014" name="Int. J. Syst. Evol. Microbiol.">
        <title>Complete genome sequence of Corynebacterium casei LMG S-19264T (=DSM 44701T), isolated from a smear-ripened cheese.</title>
        <authorList>
            <consortium name="US DOE Joint Genome Institute (JGI-PGF)"/>
            <person name="Walter F."/>
            <person name="Albersmeier A."/>
            <person name="Kalinowski J."/>
            <person name="Ruckert C."/>
        </authorList>
    </citation>
    <scope>NUCLEOTIDE SEQUENCE</scope>
    <source>
        <strain evidence="2">CGMCC 1.12921</strain>
    </source>
</reference>
<evidence type="ECO:0000313" key="2">
    <source>
        <dbReference type="EMBL" id="GGC96364.1"/>
    </source>
</evidence>
<organism evidence="2 3">
    <name type="scientific">Aquisalinus flavus</name>
    <dbReference type="NCBI Taxonomy" id="1526572"/>
    <lineage>
        <taxon>Bacteria</taxon>
        <taxon>Pseudomonadati</taxon>
        <taxon>Pseudomonadota</taxon>
        <taxon>Alphaproteobacteria</taxon>
        <taxon>Parvularculales</taxon>
        <taxon>Parvularculaceae</taxon>
        <taxon>Aquisalinus</taxon>
    </lineage>
</organism>
<accession>A0A8J2V3F5</accession>
<proteinExistence type="predicted"/>
<feature type="signal peptide" evidence="1">
    <location>
        <begin position="1"/>
        <end position="26"/>
    </location>
</feature>
<gene>
    <name evidence="2" type="ORF">GCM10011342_01470</name>
</gene>
<protein>
    <submittedName>
        <fullName evidence="2">Uncharacterized protein</fullName>
    </submittedName>
</protein>
<evidence type="ECO:0000313" key="3">
    <source>
        <dbReference type="Proteomes" id="UP000613582"/>
    </source>
</evidence>
<keyword evidence="1" id="KW-0732">Signal</keyword>
<dbReference type="EMBL" id="BMGH01000001">
    <property type="protein sequence ID" value="GGC96364.1"/>
    <property type="molecule type" value="Genomic_DNA"/>
</dbReference>
<sequence length="130" mass="13939">MTKNTLKTCLAAAACLIAMPAMGALAGDFSAQPASYDSKAVNYIESRLSNATGATVRQASQPYQVVAKLKGNKDYECWAVDYDVRADLGRSSRGAGTYTVLFYNGKPVALSSDLRSRVARVQSDEVYAAR</sequence>
<feature type="chain" id="PRO_5035266684" evidence="1">
    <location>
        <begin position="27"/>
        <end position="130"/>
    </location>
</feature>
<dbReference type="RefSeq" id="WP_188159389.1">
    <property type="nucleotide sequence ID" value="NZ_BMGH01000001.1"/>
</dbReference>
<dbReference type="AlphaFoldDB" id="A0A8J2V3F5"/>
<name>A0A8J2V3F5_9PROT</name>
<dbReference type="Proteomes" id="UP000613582">
    <property type="component" value="Unassembled WGS sequence"/>
</dbReference>
<keyword evidence="3" id="KW-1185">Reference proteome</keyword>
<reference evidence="2" key="2">
    <citation type="submission" date="2020-09" db="EMBL/GenBank/DDBJ databases">
        <authorList>
            <person name="Sun Q."/>
            <person name="Zhou Y."/>
        </authorList>
    </citation>
    <scope>NUCLEOTIDE SEQUENCE</scope>
    <source>
        <strain evidence="2">CGMCC 1.12921</strain>
    </source>
</reference>
<evidence type="ECO:0000256" key="1">
    <source>
        <dbReference type="SAM" id="SignalP"/>
    </source>
</evidence>